<evidence type="ECO:0000313" key="4">
    <source>
        <dbReference type="Proteomes" id="UP000765802"/>
    </source>
</evidence>
<proteinExistence type="predicted"/>
<comment type="caution">
    <text evidence="3">The sequence shown here is derived from an EMBL/GenBank/DDBJ whole genome shotgun (WGS) entry which is preliminary data.</text>
</comment>
<sequence length="260" mass="30394">MYKVLAFQIADSIDVKNFKAAFTGEIYHSDADELFYRIEADKFIYIFRYGVVSFLNHNEVESSAFLQLITPFCRTLLTPRLSDEFVVETDSAKFDFGFNKIGIPESDPDMLRLIMLHVSQSVALDHFEAQTSKLLTETYHHTQVLEIKGTLDLRGVNLKRYIGRTLNLKNRIAENLYIFDSPEETWENENLNKLDLGLKKTFDLQARFRNIEERLSIVRENLDLFKDLLQYRNSTTLEWIIIILITVEVVNLFLEKFMGI</sequence>
<protein>
    <recommendedName>
        <fullName evidence="2">DUF155 domain-containing protein</fullName>
    </recommendedName>
</protein>
<name>A0ABR7MC39_9BACT</name>
<feature type="transmembrane region" description="Helical" evidence="1">
    <location>
        <begin position="236"/>
        <end position="254"/>
    </location>
</feature>
<dbReference type="Pfam" id="PF02582">
    <property type="entry name" value="DUF155"/>
    <property type="match status" value="1"/>
</dbReference>
<dbReference type="PANTHER" id="PTHR16255:SF6">
    <property type="entry name" value="PROTEIN RETARDED ROOT GROWTH-LIKE"/>
    <property type="match status" value="1"/>
</dbReference>
<gene>
    <name evidence="3" type="ORF">BC349_16100</name>
</gene>
<evidence type="ECO:0000259" key="2">
    <source>
        <dbReference type="Pfam" id="PF02582"/>
    </source>
</evidence>
<feature type="domain" description="DUF155" evidence="2">
    <location>
        <begin position="44"/>
        <end position="211"/>
    </location>
</feature>
<keyword evidence="4" id="KW-1185">Reference proteome</keyword>
<organism evidence="3 4">
    <name type="scientific">Flavihumibacter stibioxidans</name>
    <dbReference type="NCBI Taxonomy" id="1834163"/>
    <lineage>
        <taxon>Bacteria</taxon>
        <taxon>Pseudomonadati</taxon>
        <taxon>Bacteroidota</taxon>
        <taxon>Chitinophagia</taxon>
        <taxon>Chitinophagales</taxon>
        <taxon>Chitinophagaceae</taxon>
        <taxon>Flavihumibacter</taxon>
    </lineage>
</organism>
<reference evidence="3 4" key="1">
    <citation type="submission" date="2016-07" db="EMBL/GenBank/DDBJ databases">
        <title>Genome analysis of Flavihumibacter stibioxidans YS-17.</title>
        <authorList>
            <person name="Shi K."/>
            <person name="Han Y."/>
            <person name="Wang G."/>
        </authorList>
    </citation>
    <scope>NUCLEOTIDE SEQUENCE [LARGE SCALE GENOMIC DNA]</scope>
    <source>
        <strain evidence="3 4">YS-17</strain>
    </source>
</reference>
<accession>A0ABR7MC39</accession>
<evidence type="ECO:0000313" key="3">
    <source>
        <dbReference type="EMBL" id="MBC6492585.1"/>
    </source>
</evidence>
<dbReference type="InterPro" id="IPR003734">
    <property type="entry name" value="DUF155"/>
</dbReference>
<keyword evidence="1" id="KW-0472">Membrane</keyword>
<keyword evidence="1" id="KW-1133">Transmembrane helix</keyword>
<dbReference type="InterPro" id="IPR051624">
    <property type="entry name" value="RMD1/Sad1-interacting"/>
</dbReference>
<dbReference type="Proteomes" id="UP000765802">
    <property type="component" value="Unassembled WGS sequence"/>
</dbReference>
<dbReference type="PANTHER" id="PTHR16255">
    <property type="entry name" value="REQUIRED FOR MEIOTIC NUCLEAR DIVISION PROTEIN 1 HOMOLOG"/>
    <property type="match status" value="1"/>
</dbReference>
<dbReference type="EMBL" id="MBUA01000028">
    <property type="protein sequence ID" value="MBC6492585.1"/>
    <property type="molecule type" value="Genomic_DNA"/>
</dbReference>
<evidence type="ECO:0000256" key="1">
    <source>
        <dbReference type="SAM" id="Phobius"/>
    </source>
</evidence>
<dbReference type="RefSeq" id="WP_187257900.1">
    <property type="nucleotide sequence ID" value="NZ_JBHULF010000020.1"/>
</dbReference>
<keyword evidence="1" id="KW-0812">Transmembrane</keyword>